<reference evidence="1 2" key="1">
    <citation type="submission" date="2020-04" db="EMBL/GenBank/DDBJ databases">
        <title>Flammeovirgaceae bacterium KN852 isolated from deep sea.</title>
        <authorList>
            <person name="Zhang D.-C."/>
        </authorList>
    </citation>
    <scope>NUCLEOTIDE SEQUENCE [LARGE SCALE GENOMIC DNA]</scope>
    <source>
        <strain evidence="1 2">KN852</strain>
    </source>
</reference>
<dbReference type="EMBL" id="JABBNU010000004">
    <property type="protein sequence ID" value="NMM48353.1"/>
    <property type="molecule type" value="Genomic_DNA"/>
</dbReference>
<evidence type="ECO:0008006" key="3">
    <source>
        <dbReference type="Google" id="ProtNLM"/>
    </source>
</evidence>
<organism evidence="1 2">
    <name type="scientific">Marinigracilibium pacificum</name>
    <dbReference type="NCBI Taxonomy" id="2729599"/>
    <lineage>
        <taxon>Bacteria</taxon>
        <taxon>Pseudomonadati</taxon>
        <taxon>Bacteroidota</taxon>
        <taxon>Cytophagia</taxon>
        <taxon>Cytophagales</taxon>
        <taxon>Flammeovirgaceae</taxon>
        <taxon>Marinigracilibium</taxon>
    </lineage>
</organism>
<protein>
    <recommendedName>
        <fullName evidence="3">Alpha-L-arabinofuranosidase</fullName>
    </recommendedName>
</protein>
<evidence type="ECO:0000313" key="2">
    <source>
        <dbReference type="Proteomes" id="UP000559010"/>
    </source>
</evidence>
<dbReference type="Gene3D" id="3.20.20.80">
    <property type="entry name" value="Glycosidases"/>
    <property type="match status" value="1"/>
</dbReference>
<dbReference type="AlphaFoldDB" id="A0A848IV30"/>
<accession>A0A848IV30</accession>
<gene>
    <name evidence="1" type="ORF">HH304_08075</name>
</gene>
<proteinExistence type="predicted"/>
<dbReference type="SUPFAM" id="SSF51445">
    <property type="entry name" value="(Trans)glycosidases"/>
    <property type="match status" value="1"/>
</dbReference>
<keyword evidence="2" id="KW-1185">Reference proteome</keyword>
<dbReference type="InterPro" id="IPR017853">
    <property type="entry name" value="GH"/>
</dbReference>
<evidence type="ECO:0000313" key="1">
    <source>
        <dbReference type="EMBL" id="NMM48353.1"/>
    </source>
</evidence>
<dbReference type="PROSITE" id="PS51257">
    <property type="entry name" value="PROKAR_LIPOPROTEIN"/>
    <property type="match status" value="1"/>
</dbReference>
<dbReference type="Proteomes" id="UP000559010">
    <property type="component" value="Unassembled WGS sequence"/>
</dbReference>
<dbReference type="RefSeq" id="WP_169680006.1">
    <property type="nucleotide sequence ID" value="NZ_JABBNU010000004.1"/>
</dbReference>
<name>A0A848IV30_9BACT</name>
<comment type="caution">
    <text evidence="1">The sequence shown here is derived from an EMBL/GenBank/DDBJ whole genome shotgun (WGS) entry which is preliminary data.</text>
</comment>
<sequence>MKYCIYIFAIILLTSCGSSGNKPIKVSKLNAKPLSQHFLGTNANLVGIDNPWDNSDLVESVNQLSLSTIRYPGGTIGNYWDWDKGWIDSEVPDSLMIKWVVANNLKESPNRYSLENFAKGIKATGTTPVFMVNMLSKDLNHTMRNLRRAKELGLDIKYIELGNELYFGLPYEMSVYPTPEDYGKTCSIWIDSIKSAFPEAKCAILANYLRKNPRHTDWTERALSNCSNADAVIYHKYSPFGLDGQQEKKKITAGTEGTTDSKTALRKSPDDLLEKQVWEIKQLDDQAVLANMLTTARNSVLNYDKIGPHRNLPIWCTEFNVRADNSAIRGTWANTLYIMMYYQTFLENPFEVVTIHNLIGDKFPLIYTDSTGLNHVKFKNVSSIPWQLSAAGLATKFTAESIKNNTTISHLNFDSEYMLIDDRGNSVPSLSGWVTVNENEETSVLIINYGYDETSVDLSELGISNGNMSQYSAPLSEYINGARSININKEALSEQILVIPPHSITLIHENI</sequence>